<dbReference type="Gene3D" id="3.40.390.10">
    <property type="entry name" value="Collagenase (Catalytic Domain)"/>
    <property type="match status" value="1"/>
</dbReference>
<dbReference type="GO" id="GO:0008237">
    <property type="term" value="F:metallopeptidase activity"/>
    <property type="evidence" value="ECO:0007669"/>
    <property type="project" value="InterPro"/>
</dbReference>
<protein>
    <submittedName>
        <fullName evidence="1">Uncharacterized protein</fullName>
    </submittedName>
</protein>
<dbReference type="AlphaFoldDB" id="L0RXL7"/>
<name>L0RXL7_MYCC1</name>
<keyword evidence="2" id="KW-1185">Reference proteome</keyword>
<accession>L0RXL7</accession>
<evidence type="ECO:0000313" key="2">
    <source>
        <dbReference type="Proteomes" id="UP000010466"/>
    </source>
</evidence>
<sequence length="649" mass="78834">MNFFKDEKVLNKILKEYFAKKERKNKYNEELDFFVPEWKAKDQKLCLEQKHKKLENKIFWLLLDEFCESKEQKEQIILEILNYELLLNQNQVKDWIKVDENTYENPLYKNNLFIIKINMNNSKYDEKNFFAPREFPKKIKWEWYDYAVLINKDKSIRKKVFWDIQNNDLAFFKSKTLQELLLKNNVIDKLNIHPRFSLEELKEHKEYIKIKTKCASYIQQKFSILNSIKKFEQNYHHKAKCYEDLKHMTLKATNKAEATSFAETFRTFEIDPNSNFQIIENLSNEFKKIKWFLLNEFNKDLSLRFRKIDNLKNYGSKVKGIYFPHAENITINVNQHQPNDVPHIQSFMHEYAHHIDYKLGKKIDEANIILPFSMSNPEFKELEDIYIQKFNEIDDFNGSKSYLTQSEEIFARGFERYLCEIGFNSSFNKDKEHLDISKQDVFEYLDYSTKQRFFKMYEDIFNIQEKMLNQKEMMDKISFSSIKKNKKELINYVQMSLFDASEAKSEPDFNLDEFLYNTEFQKDVEKLETFKNYLNDNKVFSYQKWYENVEKDIKKFGMLSQYLDTKEVREFLFKNIDKKFDETKYLKYDQYDPTQKTVGDVNINEYYKSYVKECYHLPESNKYDFFNLLKQHKAIKQQKVHPKIEGQII</sequence>
<organism evidence="1 2">
    <name type="scientific">Mycoplasmopsis cynos (strain C142)</name>
    <name type="common">Mycoplasma cynos</name>
    <dbReference type="NCBI Taxonomy" id="1246955"/>
    <lineage>
        <taxon>Bacteria</taxon>
        <taxon>Bacillati</taxon>
        <taxon>Mycoplasmatota</taxon>
        <taxon>Mycoplasmoidales</taxon>
        <taxon>Metamycoplasmataceae</taxon>
        <taxon>Mycoplasmopsis</taxon>
    </lineage>
</organism>
<dbReference type="KEGG" id="mcy:MCYN_0604"/>
<dbReference type="EMBL" id="HF559394">
    <property type="protein sequence ID" value="CCP24336.1"/>
    <property type="molecule type" value="Genomic_DNA"/>
</dbReference>
<dbReference type="PATRIC" id="fig|1246955.3.peg.546"/>
<dbReference type="RefSeq" id="WP_015287460.1">
    <property type="nucleotide sequence ID" value="NC_019949.1"/>
</dbReference>
<dbReference type="OrthoDB" id="2010129at2"/>
<reference evidence="2" key="1">
    <citation type="journal article" date="2013" name="Genome Announc.">
        <title>Complete genome sequence of Mycoplasma cynos strain C142.</title>
        <authorList>
            <person name="Walker C.A."/>
            <person name="Mannering S.A."/>
            <person name="Shields S."/>
            <person name="Blake D.P."/>
            <person name="Brownlie J."/>
        </authorList>
    </citation>
    <scope>NUCLEOTIDE SEQUENCE [LARGE SCALE GENOMIC DNA]</scope>
    <source>
        <strain evidence="2">C142</strain>
    </source>
</reference>
<dbReference type="eggNOG" id="ENOG5031Z25">
    <property type="taxonomic scope" value="Bacteria"/>
</dbReference>
<evidence type="ECO:0000313" key="1">
    <source>
        <dbReference type="EMBL" id="CCP24336.1"/>
    </source>
</evidence>
<proteinExistence type="predicted"/>
<dbReference type="GeneID" id="74932172"/>
<gene>
    <name evidence="1" type="primary">MCYN0604</name>
    <name evidence="1" type="ordered locus">MCYN_0604</name>
</gene>
<dbReference type="Proteomes" id="UP000010466">
    <property type="component" value="Chromosome"/>
</dbReference>
<dbReference type="STRING" id="1246955.MCYN_0604"/>
<dbReference type="InterPro" id="IPR024079">
    <property type="entry name" value="MetalloPept_cat_dom_sf"/>
</dbReference>
<dbReference type="HOGENOM" id="CLU_421997_0_0_14"/>